<comment type="caution">
    <text evidence="2">The sequence shown here is derived from an EMBL/GenBank/DDBJ whole genome shotgun (WGS) entry which is preliminary data.</text>
</comment>
<feature type="compositionally biased region" description="Basic residues" evidence="1">
    <location>
        <begin position="112"/>
        <end position="128"/>
    </location>
</feature>
<accession>A0A1A6BGU5</accession>
<organism evidence="2 3">
    <name type="scientific">Mycobacterium gordonae</name>
    <dbReference type="NCBI Taxonomy" id="1778"/>
    <lineage>
        <taxon>Bacteria</taxon>
        <taxon>Bacillati</taxon>
        <taxon>Actinomycetota</taxon>
        <taxon>Actinomycetes</taxon>
        <taxon>Mycobacteriales</taxon>
        <taxon>Mycobacteriaceae</taxon>
        <taxon>Mycobacterium</taxon>
    </lineage>
</organism>
<sequence>MIGTNRADAAQTVKSLLADFPGLAPPKHNDRDALELLEHRGAKIVDWVGWLRLESMKSKQVGDEEVPGSRPQIRPTRSITFDRGRLKPRRMRGRREHCGELSVSNLYVGTRQHGRHRNLGAQRCPRRS</sequence>
<dbReference type="RefSeq" id="WP_065134160.1">
    <property type="nucleotide sequence ID" value="NZ_MAEM01000263.1"/>
</dbReference>
<proteinExistence type="predicted"/>
<dbReference type="AlphaFoldDB" id="A0A1A6BGU5"/>
<evidence type="ECO:0000256" key="1">
    <source>
        <dbReference type="SAM" id="MobiDB-lite"/>
    </source>
</evidence>
<evidence type="ECO:0000313" key="2">
    <source>
        <dbReference type="EMBL" id="OBS01575.1"/>
    </source>
</evidence>
<gene>
    <name evidence="2" type="ORF">A9W98_19500</name>
</gene>
<protein>
    <submittedName>
        <fullName evidence="2">Uncharacterized protein</fullName>
    </submittedName>
</protein>
<reference evidence="2 3" key="1">
    <citation type="submission" date="2016-06" db="EMBL/GenBank/DDBJ databases">
        <authorList>
            <person name="Kjaerup R.B."/>
            <person name="Dalgaard T.S."/>
            <person name="Juul-Madsen H.R."/>
        </authorList>
    </citation>
    <scope>NUCLEOTIDE SEQUENCE [LARGE SCALE GENOMIC DNA]</scope>
    <source>
        <strain evidence="2 3">1245752.6</strain>
    </source>
</reference>
<dbReference type="Proteomes" id="UP000093757">
    <property type="component" value="Unassembled WGS sequence"/>
</dbReference>
<name>A0A1A6BGU5_MYCGO</name>
<feature type="region of interest" description="Disordered" evidence="1">
    <location>
        <begin position="59"/>
        <end position="80"/>
    </location>
</feature>
<feature type="region of interest" description="Disordered" evidence="1">
    <location>
        <begin position="109"/>
        <end position="128"/>
    </location>
</feature>
<evidence type="ECO:0000313" key="3">
    <source>
        <dbReference type="Proteomes" id="UP000093757"/>
    </source>
</evidence>
<dbReference type="Gene3D" id="3.40.50.720">
    <property type="entry name" value="NAD(P)-binding Rossmann-like Domain"/>
    <property type="match status" value="1"/>
</dbReference>
<dbReference type="EMBL" id="MAEM01000263">
    <property type="protein sequence ID" value="OBS01575.1"/>
    <property type="molecule type" value="Genomic_DNA"/>
</dbReference>